<evidence type="ECO:0000313" key="11">
    <source>
        <dbReference type="Proteomes" id="UP001648503"/>
    </source>
</evidence>
<evidence type="ECO:0000256" key="2">
    <source>
        <dbReference type="ARBA" id="ARBA00006875"/>
    </source>
</evidence>
<gene>
    <name evidence="10" type="ORF">BASA50_006045</name>
</gene>
<comment type="subcellular location">
    <subcellularLocation>
        <location evidence="1">Cytoplasm</location>
        <location evidence="1">Cytoskeleton</location>
        <location evidence="1">Flagellum axoneme</location>
    </subcellularLocation>
</comment>
<comment type="similarity">
    <text evidence="2">Belongs to the RIB43A family.</text>
</comment>
<evidence type="ECO:0000313" key="10">
    <source>
        <dbReference type="EMBL" id="KAH6595251.1"/>
    </source>
</evidence>
<dbReference type="Pfam" id="PF05914">
    <property type="entry name" value="RIB43A"/>
    <property type="match status" value="1"/>
</dbReference>
<keyword evidence="7" id="KW-0206">Cytoskeleton</keyword>
<evidence type="ECO:0008006" key="12">
    <source>
        <dbReference type="Google" id="ProtNLM"/>
    </source>
</evidence>
<evidence type="ECO:0000256" key="5">
    <source>
        <dbReference type="ARBA" id="ARBA00023054"/>
    </source>
</evidence>
<keyword evidence="8" id="KW-0966">Cell projection</keyword>
<dbReference type="Proteomes" id="UP001648503">
    <property type="component" value="Unassembled WGS sequence"/>
</dbReference>
<keyword evidence="11" id="KW-1185">Reference proteome</keyword>
<sequence length="381" mass="45648">MYKVEILKDNLQNAAIERRQRLDEERKQRIFNPRVRVMGIDLQALDEQIQIKNKLKAIDKKRNDNLDSTYRHNNDILQLMDEHVIKARRHQLKQTNQFRQDFQQPHQRRDYDLYDPKALQKDHSAREIDGSGVSKEINISSLQRFEGEDLAAKTRLNLQKDQMRVWANEQVYEKERRLQEELDEKRRYEQFQKNITDKMSVLQHSVEVAHRDQACLDREYNMSMAAEKRRKEQQDKVYETELNTREILSHVNGAFLTEKSDMLNTSGSHKVCVSQFKGNTVEQNSKIMEAQQQQRMDHQKLRAAQIDEDERWAIQDTMYSRTMNLLERQKTRSAREKAILIRKENEAKAIQDKDRKRYIDKVLYTNQPQDSYFNQFNTTSR</sequence>
<dbReference type="PANTHER" id="PTHR14517:SF6">
    <property type="entry name" value="RE41410P"/>
    <property type="match status" value="1"/>
</dbReference>
<evidence type="ECO:0000256" key="1">
    <source>
        <dbReference type="ARBA" id="ARBA00004611"/>
    </source>
</evidence>
<keyword evidence="4" id="KW-0282">Flagellum</keyword>
<evidence type="ECO:0000256" key="9">
    <source>
        <dbReference type="ARBA" id="ARBA00046435"/>
    </source>
</evidence>
<keyword evidence="5" id="KW-0175">Coiled coil</keyword>
<protein>
    <recommendedName>
        <fullName evidence="12">RIB43A-like with coiled-coils protein 2</fullName>
    </recommendedName>
</protein>
<keyword evidence="6" id="KW-0969">Cilium</keyword>
<keyword evidence="3" id="KW-0963">Cytoplasm</keyword>
<dbReference type="EMBL" id="JAFCIX010000312">
    <property type="protein sequence ID" value="KAH6595251.1"/>
    <property type="molecule type" value="Genomic_DNA"/>
</dbReference>
<comment type="caution">
    <text evidence="10">The sequence shown here is derived from an EMBL/GenBank/DDBJ whole genome shotgun (WGS) entry which is preliminary data.</text>
</comment>
<accession>A0ABQ8FB75</accession>
<dbReference type="PANTHER" id="PTHR14517">
    <property type="entry name" value="RIB43A-RELATED"/>
    <property type="match status" value="1"/>
</dbReference>
<evidence type="ECO:0000256" key="7">
    <source>
        <dbReference type="ARBA" id="ARBA00023212"/>
    </source>
</evidence>
<reference evidence="10 11" key="1">
    <citation type="submission" date="2021-02" db="EMBL/GenBank/DDBJ databases">
        <title>Variation within the Batrachochytrium salamandrivorans European outbreak.</title>
        <authorList>
            <person name="Kelly M."/>
            <person name="Pasmans F."/>
            <person name="Shea T.P."/>
            <person name="Munoz J.F."/>
            <person name="Carranza S."/>
            <person name="Cuomo C.A."/>
            <person name="Martel A."/>
        </authorList>
    </citation>
    <scope>NUCLEOTIDE SEQUENCE [LARGE SCALE GENOMIC DNA]</scope>
    <source>
        <strain evidence="10 11">AMFP18/2</strain>
    </source>
</reference>
<name>A0ABQ8FB75_9FUNG</name>
<evidence type="ECO:0000256" key="3">
    <source>
        <dbReference type="ARBA" id="ARBA00022490"/>
    </source>
</evidence>
<organism evidence="10 11">
    <name type="scientific">Batrachochytrium salamandrivorans</name>
    <dbReference type="NCBI Taxonomy" id="1357716"/>
    <lineage>
        <taxon>Eukaryota</taxon>
        <taxon>Fungi</taxon>
        <taxon>Fungi incertae sedis</taxon>
        <taxon>Chytridiomycota</taxon>
        <taxon>Chytridiomycota incertae sedis</taxon>
        <taxon>Chytridiomycetes</taxon>
        <taxon>Rhizophydiales</taxon>
        <taxon>Rhizophydiales incertae sedis</taxon>
        <taxon>Batrachochytrium</taxon>
    </lineage>
</organism>
<evidence type="ECO:0000256" key="6">
    <source>
        <dbReference type="ARBA" id="ARBA00023069"/>
    </source>
</evidence>
<dbReference type="InterPro" id="IPR008805">
    <property type="entry name" value="RIB43A"/>
</dbReference>
<evidence type="ECO:0000256" key="4">
    <source>
        <dbReference type="ARBA" id="ARBA00022846"/>
    </source>
</evidence>
<proteinExistence type="inferred from homology"/>
<evidence type="ECO:0000256" key="8">
    <source>
        <dbReference type="ARBA" id="ARBA00023273"/>
    </source>
</evidence>
<comment type="subunit">
    <text evidence="9">Microtubule inner protein component of sperm flagellar doublet microtubules.</text>
</comment>